<dbReference type="Pfam" id="PF01094">
    <property type="entry name" value="ANF_receptor"/>
    <property type="match status" value="1"/>
</dbReference>
<proteinExistence type="predicted"/>
<reference evidence="6 7" key="1">
    <citation type="submission" date="2018-11" db="EMBL/GenBank/DDBJ databases">
        <authorList>
            <consortium name="Pathogen Informatics"/>
        </authorList>
    </citation>
    <scope>NUCLEOTIDE SEQUENCE [LARGE SCALE GENOMIC DNA]</scope>
</reference>
<evidence type="ECO:0000256" key="2">
    <source>
        <dbReference type="ARBA" id="ARBA00022692"/>
    </source>
</evidence>
<reference evidence="8" key="2">
    <citation type="submission" date="2019-09" db="UniProtKB">
        <authorList>
            <consortium name="WormBaseParasite"/>
        </authorList>
    </citation>
    <scope>IDENTIFICATION</scope>
</reference>
<dbReference type="AlphaFoldDB" id="A0A183G051"/>
<dbReference type="WBParaSite" id="HPBE_0001443901-mRNA-1">
    <property type="protein sequence ID" value="HPBE_0001443901-mRNA-1"/>
    <property type="gene ID" value="HPBE_0001443901"/>
</dbReference>
<accession>A0A183G051</accession>
<name>A0A183G051_HELPZ</name>
<gene>
    <name evidence="6" type="ORF">HPBE_LOCUS14440</name>
</gene>
<evidence type="ECO:0000313" key="6">
    <source>
        <dbReference type="EMBL" id="VDO99629.1"/>
    </source>
</evidence>
<keyword evidence="4" id="KW-0472">Membrane</keyword>
<organism evidence="7 8">
    <name type="scientific">Heligmosomoides polygyrus</name>
    <name type="common">Parasitic roundworm</name>
    <dbReference type="NCBI Taxonomy" id="6339"/>
    <lineage>
        <taxon>Eukaryota</taxon>
        <taxon>Metazoa</taxon>
        <taxon>Ecdysozoa</taxon>
        <taxon>Nematoda</taxon>
        <taxon>Chromadorea</taxon>
        <taxon>Rhabditida</taxon>
        <taxon>Rhabditina</taxon>
        <taxon>Rhabditomorpha</taxon>
        <taxon>Strongyloidea</taxon>
        <taxon>Heligmosomidae</taxon>
        <taxon>Heligmosomoides</taxon>
    </lineage>
</organism>
<dbReference type="SUPFAM" id="SSF53822">
    <property type="entry name" value="Periplasmic binding protein-like I"/>
    <property type="match status" value="1"/>
</dbReference>
<dbReference type="InterPro" id="IPR028082">
    <property type="entry name" value="Peripla_BP_I"/>
</dbReference>
<keyword evidence="2" id="KW-0812">Transmembrane</keyword>
<feature type="domain" description="Receptor ligand binding region" evidence="5">
    <location>
        <begin position="21"/>
        <end position="232"/>
    </location>
</feature>
<keyword evidence="7" id="KW-1185">Reference proteome</keyword>
<dbReference type="GO" id="GO:0016020">
    <property type="term" value="C:membrane"/>
    <property type="evidence" value="ECO:0007669"/>
    <property type="project" value="UniProtKB-SubCell"/>
</dbReference>
<evidence type="ECO:0000313" key="8">
    <source>
        <dbReference type="WBParaSite" id="HPBE_0001443901-mRNA-1"/>
    </source>
</evidence>
<evidence type="ECO:0000313" key="7">
    <source>
        <dbReference type="Proteomes" id="UP000050761"/>
    </source>
</evidence>
<comment type="subcellular location">
    <subcellularLocation>
        <location evidence="1">Membrane</location>
    </subcellularLocation>
</comment>
<dbReference type="InterPro" id="IPR001828">
    <property type="entry name" value="ANF_lig-bd_rcpt"/>
</dbReference>
<dbReference type="OrthoDB" id="5852027at2759"/>
<dbReference type="Gene3D" id="3.40.50.2300">
    <property type="match status" value="1"/>
</dbReference>
<protein>
    <submittedName>
        <fullName evidence="8">ANF_receptor domain-containing protein</fullName>
    </submittedName>
</protein>
<dbReference type="Proteomes" id="UP000050761">
    <property type="component" value="Unassembled WGS sequence"/>
</dbReference>
<accession>A0A3P8A8M1</accession>
<dbReference type="EMBL" id="UZAH01028361">
    <property type="protein sequence ID" value="VDO99629.1"/>
    <property type="molecule type" value="Genomic_DNA"/>
</dbReference>
<keyword evidence="3" id="KW-1133">Transmembrane helix</keyword>
<sequence length="297" mass="33544">MDERPLKGPGHAISLIAPFAARSQAVIAFIRRELWKDVVLLYHTEDEFVDLTEVISASHFRPPFRCHLVKLEKDVRPALKHIKNTYVNPRFVVHVKLAQIQPLLAAAVEFGLCGTLTHYVMINWDTTLLYPANDPLTEPCNITTFSLFDQDTLAEKFRRITVLDALWKDSLSVLNASLSAVAGRPFCDSPWPEGSSITAKMFRVNATGITGRIAVDSNGQRANFTIHVYKKKGRRLQKYAEWSSNTGSISTPNALVVNHTLRLNQRETLENKTLRVSVYLVSFLHLVKSNFLSSERK</sequence>
<evidence type="ECO:0000259" key="5">
    <source>
        <dbReference type="Pfam" id="PF01094"/>
    </source>
</evidence>
<evidence type="ECO:0000256" key="1">
    <source>
        <dbReference type="ARBA" id="ARBA00004370"/>
    </source>
</evidence>
<evidence type="ECO:0000256" key="4">
    <source>
        <dbReference type="ARBA" id="ARBA00023136"/>
    </source>
</evidence>
<evidence type="ECO:0000256" key="3">
    <source>
        <dbReference type="ARBA" id="ARBA00022989"/>
    </source>
</evidence>